<comment type="subcellular location">
    <subcellularLocation>
        <location evidence="1">Membrane</location>
        <topology evidence="1">Multi-pass membrane protein</topology>
    </subcellularLocation>
</comment>
<dbReference type="GO" id="GO:0005886">
    <property type="term" value="C:plasma membrane"/>
    <property type="evidence" value="ECO:0007669"/>
    <property type="project" value="UniProtKB-SubCell"/>
</dbReference>
<dbReference type="Pfam" id="PF00359">
    <property type="entry name" value="PTS_EIIA_2"/>
    <property type="match status" value="1"/>
</dbReference>
<dbReference type="AlphaFoldDB" id="A0A424YDN3"/>
<feature type="transmembrane region" description="Helical" evidence="5">
    <location>
        <begin position="145"/>
        <end position="166"/>
    </location>
</feature>
<evidence type="ECO:0000256" key="5">
    <source>
        <dbReference type="SAM" id="Phobius"/>
    </source>
</evidence>
<evidence type="ECO:0000256" key="3">
    <source>
        <dbReference type="ARBA" id="ARBA00022989"/>
    </source>
</evidence>
<name>A0A424YDN3_9FIRM</name>
<proteinExistence type="predicted"/>
<evidence type="ECO:0000256" key="1">
    <source>
        <dbReference type="ARBA" id="ARBA00004141"/>
    </source>
</evidence>
<dbReference type="GO" id="GO:0022857">
    <property type="term" value="F:transmembrane transporter activity"/>
    <property type="evidence" value="ECO:0007669"/>
    <property type="project" value="InterPro"/>
</dbReference>
<evidence type="ECO:0000256" key="2">
    <source>
        <dbReference type="ARBA" id="ARBA00022692"/>
    </source>
</evidence>
<keyword evidence="2 5" id="KW-0812">Transmembrane</keyword>
<feature type="transmembrane region" description="Helical" evidence="5">
    <location>
        <begin position="120"/>
        <end position="138"/>
    </location>
</feature>
<reference evidence="7 8" key="1">
    <citation type="submission" date="2018-08" db="EMBL/GenBank/DDBJ databases">
        <title>The metabolism and importance of syntrophic acetate oxidation coupled to methane or sulfide production in haloalkaline environments.</title>
        <authorList>
            <person name="Timmers P.H.A."/>
            <person name="Vavourakis C.D."/>
            <person name="Sorokin D.Y."/>
            <person name="Sinninghe Damste J.S."/>
            <person name="Muyzer G."/>
            <person name="Stams A.J.M."/>
            <person name="Plugge C.M."/>
        </authorList>
    </citation>
    <scope>NUCLEOTIDE SEQUENCE [LARGE SCALE GENOMIC DNA]</scope>
    <source>
        <strain evidence="7">MSAO_Bac1</strain>
    </source>
</reference>
<evidence type="ECO:0000256" key="4">
    <source>
        <dbReference type="ARBA" id="ARBA00023136"/>
    </source>
</evidence>
<dbReference type="Gene3D" id="3.40.930.10">
    <property type="entry name" value="Mannitol-specific EII, Chain A"/>
    <property type="match status" value="1"/>
</dbReference>
<feature type="transmembrane region" description="Helical" evidence="5">
    <location>
        <begin position="338"/>
        <end position="357"/>
    </location>
</feature>
<dbReference type="InterPro" id="IPR050367">
    <property type="entry name" value="APC_superfamily"/>
</dbReference>
<feature type="domain" description="PTS EIIA type-2" evidence="6">
    <location>
        <begin position="462"/>
        <end position="604"/>
    </location>
</feature>
<feature type="transmembrane region" description="Helical" evidence="5">
    <location>
        <begin position="369"/>
        <end position="390"/>
    </location>
</feature>
<dbReference type="SUPFAM" id="SSF55804">
    <property type="entry name" value="Phoshotransferase/anion transport protein"/>
    <property type="match status" value="1"/>
</dbReference>
<evidence type="ECO:0000259" key="6">
    <source>
        <dbReference type="PROSITE" id="PS51094"/>
    </source>
</evidence>
<comment type="caution">
    <text evidence="7">The sequence shown here is derived from an EMBL/GenBank/DDBJ whole genome shotgun (WGS) entry which is preliminary data.</text>
</comment>
<dbReference type="PROSITE" id="PS51094">
    <property type="entry name" value="PTS_EIIA_TYPE_2"/>
    <property type="match status" value="1"/>
</dbReference>
<dbReference type="Pfam" id="PF00324">
    <property type="entry name" value="AA_permease"/>
    <property type="match status" value="1"/>
</dbReference>
<dbReference type="InterPro" id="IPR016152">
    <property type="entry name" value="PTrfase/Anion_transptr"/>
</dbReference>
<feature type="transmembrane region" description="Helical" evidence="5">
    <location>
        <begin position="44"/>
        <end position="65"/>
    </location>
</feature>
<keyword evidence="4 5" id="KW-0472">Membrane</keyword>
<feature type="transmembrane region" description="Helical" evidence="5">
    <location>
        <begin position="213"/>
        <end position="238"/>
    </location>
</feature>
<accession>A0A424YDN3</accession>
<keyword evidence="3 5" id="KW-1133">Transmembrane helix</keyword>
<protein>
    <submittedName>
        <fullName evidence="7">Amino acid permease</fullName>
    </submittedName>
</protein>
<dbReference type="Proteomes" id="UP000285138">
    <property type="component" value="Unassembled WGS sequence"/>
</dbReference>
<sequence>MELKKNLSMIHIFSIAAGAMISSGLFILPGYAHSQAGPAVVLSYLLAGLLSMTAILSIAEMATAMPRAGGDYFIITRSLGPLTGTVSAILSWLSLSLKSAFALVGMSTFTAMIVEVDPRVAGITLCIFFTLFNIIGVKASGKTQLIMVFGLLALLAFYVAGGIFYVDTTRYQPLAPQGVMAVLSAAGLVFVSYGGLLQVASISEEVTNPSRNIPLGIFLAFGVVSALYVTVVFITSGLLDHQVLNDSLTPLSDGAEGFLGSLGAIALGVAAILAFASTANAGIMSASRYPLGLSRDGLFPGVFSRVHHKFSTPHFSVLVTGLIIIGAILLEFEALVKAASTVMILTYILANLSLVVIRESRLANYWPTYRAPFYPWMQITGIIGFIVLILGMGMEAILNSLLFILAGFLVYIFYGRFKGRWESALTHIMENITDEQLTKGLLEYELKKIIEERDQVEVESEEIIEESLVLDFEEVLSLEEFLEEASAKMSEKMGVSRDFLHVKLLNKCREIIPQIKKNAVILHLSLEEAKKPFMLIARNKKGIKFRGEFPQFKGVIILVGREEDKDLQLRLLYFIQEILQEERFEKMWHHAVDPWTLRSLILLSARYSPLEGHSQREGVRGSRQ</sequence>
<dbReference type="InterPro" id="IPR002178">
    <property type="entry name" value="PTS_EIIA_type-2_dom"/>
</dbReference>
<feature type="transmembrane region" description="Helical" evidence="5">
    <location>
        <begin position="12"/>
        <end position="32"/>
    </location>
</feature>
<dbReference type="InterPro" id="IPR004841">
    <property type="entry name" value="AA-permease/SLC12A_dom"/>
</dbReference>
<dbReference type="Gene3D" id="1.20.1740.10">
    <property type="entry name" value="Amino acid/polyamine transporter I"/>
    <property type="match status" value="1"/>
</dbReference>
<dbReference type="PANTHER" id="PTHR42770:SF7">
    <property type="entry name" value="MEMBRANE PROTEIN"/>
    <property type="match status" value="1"/>
</dbReference>
<dbReference type="PANTHER" id="PTHR42770">
    <property type="entry name" value="AMINO ACID TRANSPORTER-RELATED"/>
    <property type="match status" value="1"/>
</dbReference>
<feature type="transmembrane region" description="Helical" evidence="5">
    <location>
        <begin position="315"/>
        <end position="332"/>
    </location>
</feature>
<evidence type="ECO:0000313" key="7">
    <source>
        <dbReference type="EMBL" id="RQD75095.1"/>
    </source>
</evidence>
<evidence type="ECO:0000313" key="8">
    <source>
        <dbReference type="Proteomes" id="UP000285138"/>
    </source>
</evidence>
<gene>
    <name evidence="7" type="ORF">D5R97_06740</name>
</gene>
<feature type="transmembrane region" description="Helical" evidence="5">
    <location>
        <begin position="258"/>
        <end position="279"/>
    </location>
</feature>
<feature type="transmembrane region" description="Helical" evidence="5">
    <location>
        <begin position="178"/>
        <end position="201"/>
    </location>
</feature>
<organism evidence="7 8">
    <name type="scientific">Candidatus Syntrophonatronum acetioxidans</name>
    <dbReference type="NCBI Taxonomy" id="1795816"/>
    <lineage>
        <taxon>Bacteria</taxon>
        <taxon>Bacillati</taxon>
        <taxon>Bacillota</taxon>
        <taxon>Clostridia</taxon>
        <taxon>Eubacteriales</taxon>
        <taxon>Syntrophomonadaceae</taxon>
        <taxon>Candidatus Syntrophonatronum</taxon>
    </lineage>
</organism>
<dbReference type="EMBL" id="QZAA01000170">
    <property type="protein sequence ID" value="RQD75095.1"/>
    <property type="molecule type" value="Genomic_DNA"/>
</dbReference>
<feature type="transmembrane region" description="Helical" evidence="5">
    <location>
        <begin position="396"/>
        <end position="414"/>
    </location>
</feature>